<dbReference type="Proteomes" id="UP001596201">
    <property type="component" value="Unassembled WGS sequence"/>
</dbReference>
<comment type="caution">
    <text evidence="2">The sequence shown here is derived from an EMBL/GenBank/DDBJ whole genome shotgun (WGS) entry which is preliminary data.</text>
</comment>
<dbReference type="EMBL" id="JBHSKX010000001">
    <property type="protein sequence ID" value="MFC5367145.1"/>
    <property type="molecule type" value="Genomic_DNA"/>
</dbReference>
<dbReference type="CDD" id="cd00293">
    <property type="entry name" value="USP-like"/>
    <property type="match status" value="1"/>
</dbReference>
<protein>
    <submittedName>
        <fullName evidence="2">Universal stress protein</fullName>
    </submittedName>
</protein>
<name>A0ABD5RAY3_9EURY</name>
<dbReference type="InterPro" id="IPR006016">
    <property type="entry name" value="UspA"/>
</dbReference>
<evidence type="ECO:0000259" key="1">
    <source>
        <dbReference type="Pfam" id="PF00582"/>
    </source>
</evidence>
<sequence length="238" mass="25469">MTTTHRVLVPFELPDADPLPSVLIETLTEIEAVVLGHYGLPEQTPPSVARDQFEAEASAEVDALARPFADAGIPVTTRLVFGKAREKTIDRVAIEEDCDVILTPGEATAVETVFVPLRGETNFDRILSFVVELLTATDATVTLFHAGDDSDRLPGEQILADAAEYLADAGIAPERVDQQLAEGGDVGRSIVDLGDAYDLIVLGETEPSLVDRIFGSVPAQVTADSDDPAFVVRNVEES</sequence>
<accession>A0ABD5RAY3</accession>
<feature type="domain" description="UspA" evidence="1">
    <location>
        <begin position="112"/>
        <end position="233"/>
    </location>
</feature>
<dbReference type="AlphaFoldDB" id="A0ABD5RAY3"/>
<dbReference type="SUPFAM" id="SSF52402">
    <property type="entry name" value="Adenine nucleotide alpha hydrolases-like"/>
    <property type="match status" value="1"/>
</dbReference>
<evidence type="ECO:0000313" key="2">
    <source>
        <dbReference type="EMBL" id="MFC5367145.1"/>
    </source>
</evidence>
<gene>
    <name evidence="2" type="ORF">ACFPJ5_09340</name>
</gene>
<dbReference type="Gene3D" id="3.40.50.12370">
    <property type="match status" value="1"/>
</dbReference>
<keyword evidence="3" id="KW-1185">Reference proteome</keyword>
<dbReference type="RefSeq" id="WP_227231455.1">
    <property type="nucleotide sequence ID" value="NZ_JAJCVJ010000004.1"/>
</dbReference>
<proteinExistence type="predicted"/>
<reference evidence="2 3" key="1">
    <citation type="journal article" date="2019" name="Int. J. Syst. Evol. Microbiol.">
        <title>The Global Catalogue of Microorganisms (GCM) 10K type strain sequencing project: providing services to taxonomists for standard genome sequencing and annotation.</title>
        <authorList>
            <consortium name="The Broad Institute Genomics Platform"/>
            <consortium name="The Broad Institute Genome Sequencing Center for Infectious Disease"/>
            <person name="Wu L."/>
            <person name="Ma J."/>
        </authorList>
    </citation>
    <scope>NUCLEOTIDE SEQUENCE [LARGE SCALE GENOMIC DNA]</scope>
    <source>
        <strain evidence="2 3">CGMCC 1.12237</strain>
    </source>
</reference>
<dbReference type="Pfam" id="PF00582">
    <property type="entry name" value="Usp"/>
    <property type="match status" value="1"/>
</dbReference>
<organism evidence="2 3">
    <name type="scientific">Salinirubrum litoreum</name>
    <dbReference type="NCBI Taxonomy" id="1126234"/>
    <lineage>
        <taxon>Archaea</taxon>
        <taxon>Methanobacteriati</taxon>
        <taxon>Methanobacteriota</taxon>
        <taxon>Stenosarchaea group</taxon>
        <taxon>Halobacteria</taxon>
        <taxon>Halobacteriales</taxon>
        <taxon>Haloferacaceae</taxon>
        <taxon>Salinirubrum</taxon>
    </lineage>
</organism>
<evidence type="ECO:0000313" key="3">
    <source>
        <dbReference type="Proteomes" id="UP001596201"/>
    </source>
</evidence>